<evidence type="ECO:0000259" key="13">
    <source>
        <dbReference type="PROSITE" id="PS50011"/>
    </source>
</evidence>
<keyword evidence="12" id="KW-0040">ANK repeat</keyword>
<feature type="repeat" description="ANK" evidence="12">
    <location>
        <begin position="477"/>
        <end position="496"/>
    </location>
</feature>
<dbReference type="PROSITE" id="PS50297">
    <property type="entry name" value="ANK_REP_REGION"/>
    <property type="match status" value="3"/>
</dbReference>
<dbReference type="Gene3D" id="3.30.200.20">
    <property type="entry name" value="Phosphorylase Kinase, domain 1"/>
    <property type="match status" value="1"/>
</dbReference>
<keyword evidence="15" id="KW-1185">Reference proteome</keyword>
<proteinExistence type="predicted"/>
<dbReference type="InterPro" id="IPR036770">
    <property type="entry name" value="Ankyrin_rpt-contain_sf"/>
</dbReference>
<feature type="repeat" description="ANK" evidence="12">
    <location>
        <begin position="407"/>
        <end position="439"/>
    </location>
</feature>
<dbReference type="SMART" id="SM00248">
    <property type="entry name" value="ANK"/>
    <property type="match status" value="2"/>
</dbReference>
<evidence type="ECO:0000256" key="11">
    <source>
        <dbReference type="ARBA" id="ARBA00048679"/>
    </source>
</evidence>
<dbReference type="InterPro" id="IPR045269">
    <property type="entry name" value="Atg1-like"/>
</dbReference>
<comment type="subcellular location">
    <subcellularLocation>
        <location evidence="1">Preautophagosomal structure membrane</location>
        <topology evidence="1">Peripheral membrane protein</topology>
    </subcellularLocation>
</comment>
<dbReference type="InterPro" id="IPR011009">
    <property type="entry name" value="Kinase-like_dom_sf"/>
</dbReference>
<keyword evidence="8" id="KW-0072">Autophagy</keyword>
<gene>
    <name evidence="14" type="ORF">Q9L58_010301</name>
</gene>
<evidence type="ECO:0000256" key="4">
    <source>
        <dbReference type="ARBA" id="ARBA00022679"/>
    </source>
</evidence>
<dbReference type="SMART" id="SM00220">
    <property type="entry name" value="S_TKc"/>
    <property type="match status" value="1"/>
</dbReference>
<feature type="non-terminal residue" evidence="14">
    <location>
        <position position="496"/>
    </location>
</feature>
<dbReference type="Proteomes" id="UP001447188">
    <property type="component" value="Unassembled WGS sequence"/>
</dbReference>
<dbReference type="Gene3D" id="1.25.40.20">
    <property type="entry name" value="Ankyrin repeat-containing domain"/>
    <property type="match status" value="1"/>
</dbReference>
<evidence type="ECO:0000256" key="1">
    <source>
        <dbReference type="ARBA" id="ARBA00004623"/>
    </source>
</evidence>
<dbReference type="PANTHER" id="PTHR24348">
    <property type="entry name" value="SERINE/THREONINE-PROTEIN KINASE UNC-51-RELATED"/>
    <property type="match status" value="1"/>
</dbReference>
<dbReference type="EMBL" id="JBBBZM010000364">
    <property type="protein sequence ID" value="KAL0630844.1"/>
    <property type="molecule type" value="Genomic_DNA"/>
</dbReference>
<feature type="domain" description="Protein kinase" evidence="13">
    <location>
        <begin position="40"/>
        <end position="323"/>
    </location>
</feature>
<feature type="repeat" description="ANK" evidence="12">
    <location>
        <begin position="442"/>
        <end position="474"/>
    </location>
</feature>
<dbReference type="Pfam" id="PF00069">
    <property type="entry name" value="Pkinase"/>
    <property type="match status" value="1"/>
</dbReference>
<dbReference type="SUPFAM" id="SSF56112">
    <property type="entry name" value="Protein kinase-like (PK-like)"/>
    <property type="match status" value="1"/>
</dbReference>
<keyword evidence="6" id="KW-0418">Kinase</keyword>
<comment type="catalytic activity">
    <reaction evidence="11">
        <text>L-seryl-[protein] + ATP = O-phospho-L-seryl-[protein] + ADP + H(+)</text>
        <dbReference type="Rhea" id="RHEA:17989"/>
        <dbReference type="Rhea" id="RHEA-COMP:9863"/>
        <dbReference type="Rhea" id="RHEA-COMP:11604"/>
        <dbReference type="ChEBI" id="CHEBI:15378"/>
        <dbReference type="ChEBI" id="CHEBI:29999"/>
        <dbReference type="ChEBI" id="CHEBI:30616"/>
        <dbReference type="ChEBI" id="CHEBI:83421"/>
        <dbReference type="ChEBI" id="CHEBI:456216"/>
        <dbReference type="EC" id="2.7.11.1"/>
    </reaction>
</comment>
<dbReference type="InterPro" id="IPR000719">
    <property type="entry name" value="Prot_kinase_dom"/>
</dbReference>
<evidence type="ECO:0000256" key="10">
    <source>
        <dbReference type="ARBA" id="ARBA00047899"/>
    </source>
</evidence>
<dbReference type="PROSITE" id="PS50011">
    <property type="entry name" value="PROTEIN_KINASE_DOM"/>
    <property type="match status" value="1"/>
</dbReference>
<dbReference type="SUPFAM" id="SSF48403">
    <property type="entry name" value="Ankyrin repeat"/>
    <property type="match status" value="1"/>
</dbReference>
<reference evidence="14 15" key="1">
    <citation type="submission" date="2024-02" db="EMBL/GenBank/DDBJ databases">
        <title>Discinaceae phylogenomics.</title>
        <authorList>
            <person name="Dirks A.C."/>
            <person name="James T.Y."/>
        </authorList>
    </citation>
    <scope>NUCLEOTIDE SEQUENCE [LARGE SCALE GENOMIC DNA]</scope>
    <source>
        <strain evidence="14 15">ACD0624</strain>
    </source>
</reference>
<evidence type="ECO:0000313" key="15">
    <source>
        <dbReference type="Proteomes" id="UP001447188"/>
    </source>
</evidence>
<dbReference type="PANTHER" id="PTHR24348:SF22">
    <property type="entry name" value="NON-SPECIFIC SERINE_THREONINE PROTEIN KINASE"/>
    <property type="match status" value="1"/>
</dbReference>
<evidence type="ECO:0000256" key="7">
    <source>
        <dbReference type="ARBA" id="ARBA00022840"/>
    </source>
</evidence>
<name>A0ABR3G4J3_9PEZI</name>
<evidence type="ECO:0000313" key="14">
    <source>
        <dbReference type="EMBL" id="KAL0630844.1"/>
    </source>
</evidence>
<organism evidence="14 15">
    <name type="scientific">Discina gigas</name>
    <dbReference type="NCBI Taxonomy" id="1032678"/>
    <lineage>
        <taxon>Eukaryota</taxon>
        <taxon>Fungi</taxon>
        <taxon>Dikarya</taxon>
        <taxon>Ascomycota</taxon>
        <taxon>Pezizomycotina</taxon>
        <taxon>Pezizomycetes</taxon>
        <taxon>Pezizales</taxon>
        <taxon>Discinaceae</taxon>
        <taxon>Discina</taxon>
    </lineage>
</organism>
<comment type="catalytic activity">
    <reaction evidence="10">
        <text>L-threonyl-[protein] + ATP = O-phospho-L-threonyl-[protein] + ADP + H(+)</text>
        <dbReference type="Rhea" id="RHEA:46608"/>
        <dbReference type="Rhea" id="RHEA-COMP:11060"/>
        <dbReference type="Rhea" id="RHEA-COMP:11605"/>
        <dbReference type="ChEBI" id="CHEBI:15378"/>
        <dbReference type="ChEBI" id="CHEBI:30013"/>
        <dbReference type="ChEBI" id="CHEBI:30616"/>
        <dbReference type="ChEBI" id="CHEBI:61977"/>
        <dbReference type="ChEBI" id="CHEBI:456216"/>
        <dbReference type="EC" id="2.7.11.1"/>
    </reaction>
</comment>
<keyword evidence="5" id="KW-0547">Nucleotide-binding</keyword>
<dbReference type="InterPro" id="IPR002110">
    <property type="entry name" value="Ankyrin_rpt"/>
</dbReference>
<protein>
    <recommendedName>
        <fullName evidence="2">non-specific serine/threonine protein kinase</fullName>
        <ecNumber evidence="2">2.7.11.1</ecNumber>
    </recommendedName>
    <alternativeName>
        <fullName evidence="9">Autophagy-related protein 1</fullName>
    </alternativeName>
</protein>
<keyword evidence="4" id="KW-0808">Transferase</keyword>
<evidence type="ECO:0000256" key="3">
    <source>
        <dbReference type="ARBA" id="ARBA00022527"/>
    </source>
</evidence>
<sequence>MSSTANIEKYKLDYEFCDDTIIHTTCLEGGQRITTPKTTWKREKKLGTGAFGTVWREREEQSGQLRAVKILTSLELNTREIESLVKLQDYPMYFVLFLGWFGDSHIIHIAMECIAYGDLSQYIKEHENKAAMEAKEISIQILSGMAILHGHEICHRDLKPQNILIASRLPIWVKITDFGISKHISGTSLRTNCGTPSYQAPEQLGLLPRKMMTRNQSYTKAIDLWALGAVIHEILTSKIPFLETYYDDMDSMVSTFETLTVSDCTGTIDTEEIYNYCRHFKFPIETLQQSGAVVEAIELVRSLMAANPKDRMSATEALDSRWFHGLGVLPSEIQLQSELQLLDVDVSLEDANQLLAEQNRDTIIDILHSPGLSEIWVMQYKAVSMEYLEVIKVLLKVIDINASFGPKNVSLLHMAAGEGHIAVMKLLLSRGAKINASAPSENGQTALHTASVDGRLDVMTLLLDWGANIDLSANTENGQTALHAASAGGHLDAMTL</sequence>
<dbReference type="InterPro" id="IPR008271">
    <property type="entry name" value="Ser/Thr_kinase_AS"/>
</dbReference>
<keyword evidence="3" id="KW-0723">Serine/threonine-protein kinase</keyword>
<dbReference type="Gene3D" id="1.10.510.10">
    <property type="entry name" value="Transferase(Phosphotransferase) domain 1"/>
    <property type="match status" value="1"/>
</dbReference>
<dbReference type="EC" id="2.7.11.1" evidence="2"/>
<comment type="caution">
    <text evidence="14">The sequence shown here is derived from an EMBL/GenBank/DDBJ whole genome shotgun (WGS) entry which is preliminary data.</text>
</comment>
<dbReference type="PROSITE" id="PS00108">
    <property type="entry name" value="PROTEIN_KINASE_ST"/>
    <property type="match status" value="1"/>
</dbReference>
<dbReference type="Pfam" id="PF12796">
    <property type="entry name" value="Ank_2"/>
    <property type="match status" value="1"/>
</dbReference>
<evidence type="ECO:0000256" key="12">
    <source>
        <dbReference type="PROSITE-ProRule" id="PRU00023"/>
    </source>
</evidence>
<evidence type="ECO:0000256" key="9">
    <source>
        <dbReference type="ARBA" id="ARBA00030237"/>
    </source>
</evidence>
<accession>A0ABR3G4J3</accession>
<evidence type="ECO:0000256" key="8">
    <source>
        <dbReference type="ARBA" id="ARBA00023006"/>
    </source>
</evidence>
<evidence type="ECO:0000256" key="6">
    <source>
        <dbReference type="ARBA" id="ARBA00022777"/>
    </source>
</evidence>
<keyword evidence="7" id="KW-0067">ATP-binding</keyword>
<evidence type="ECO:0000256" key="2">
    <source>
        <dbReference type="ARBA" id="ARBA00012513"/>
    </source>
</evidence>
<evidence type="ECO:0000256" key="5">
    <source>
        <dbReference type="ARBA" id="ARBA00022741"/>
    </source>
</evidence>
<dbReference type="PROSITE" id="PS50088">
    <property type="entry name" value="ANK_REPEAT"/>
    <property type="match status" value="3"/>
</dbReference>